<dbReference type="Proteomes" id="UP001200513">
    <property type="component" value="Chromosome"/>
</dbReference>
<evidence type="ECO:0000313" key="2">
    <source>
        <dbReference type="EMBL" id="UJG42706.1"/>
    </source>
</evidence>
<feature type="transmembrane region" description="Helical" evidence="1">
    <location>
        <begin position="4416"/>
        <end position="4436"/>
    </location>
</feature>
<sequence length="4475" mass="512274">MKKKNKKIKYLTFVTIILFLISSLNGLDLVKGEIVDTSPPEFLKVYHFPHIPNQFEGVTVVTTVKDETGIGEIYLIYFVDGVEYKKEMEYVFTPFSNDTRIETYAVSLGKYKPNTNVRYFIEVNDSTTNHNYAQSLIYDYTVVADGSPEIYIPPENIPEFFIIGGESKTINFNVYDEDGLEDDGSEKVDAVSKINNEIILEGRATKIGENNFTFTFSADKSKFNEGDTYEIWFNATDSYGQEGESKHLYIPVIEDKPYLEEFRTIPYYPSIDENISISCRILYREDSYYSTVLPGADGPVNGTDIKISAVYANFSINENTPFEQYIYNVPIVESTKQKYYFNGTTTQPIVYPGKATVSLLIRYQIINYDSNGFINNTQTREESFIKEISINDNSEPEVLSTEYSPWTQLGQEYDFSSLSNSSPLPFTEWEYTNVDTSSVGTHSIDDWYYENGILTVNNDDWDYCILSSTVNHTYDDFDFNIDIKPTSDGMFGLIFKYRKTDGIPEYYLLAHTNSIVTLDQVGYSGDIQSVDKLQLFYVYNHTLTLLESVDWVRDNSLKYTLNGSIYNDLLKVSILNGNSKILDLEKYSPLILNGKIGFYSGGISGLQLSNFKITPKTSVKETDEVNIKVAIQDNFKTVSATAYFYDDYLAGYQLLRDDTEYFQYYQYGDDGISFEELNSINLNLSNYGSIIYDGLRLSSSYFSYIQEIEEEGNSKLKLFLNNNLSEAWIEVITEKPVSLSKWNQFVINSRTDSGKSFRITGLYTEFNKTDSIFWEYIDEGYNNYCYNSSYNLDVDISTNQTTSCLYNFDVTKSIINKFYIKIEPIGEVFHFNDTIIIDSIRLYQRGTNNNKYDKRLDHDFVYYYGSHQPVKVGVDLHYIIKASDGRNYVSYEPKENNSILVIDGVAPTFDVAKIFGIDINDKNIRFSSAIHDTTNVFNIQVHYKIDRYNVTDGTYYEYLSEQIADCYKDEITSVYYFDYNIENLLKYRDLITYWFTALDSYENLGISNSYTIFVEEYNKPNAIILSTFTSMEYNETATITVTVEDVDSGIAYVQFFWYLDTGEKFTYEYTNYDSVTPITNDTITTPSFGFFNHSGTLHYYVVVADWVGNVFSTSTQDVQLLDHVKPKIVEIENYDHTDTLFKIENEDEYKGQIVHFISTKKNGEVTFGIYDASNIHSVSLQYHHYEFTPYSYIDPDNGELSTAITNVDDDIAIIDWAKTHYDGYITYYTFIIPQASYWSNNDELRFTISASDVYGNYMTKVIPTAVRIRDITNPILTGGDLITNTDFETYPTGPYNATVTITVDEDTTPISAILYWKNGINSGFVELIDSDLTDGVHTFSQTFTVETEGLGSVTTYYIECIDGAGNTEQFYYYGGQGSNALPNWYSVPDILENPKILKRANIQYEEYSIDLGNYKEFPVINSHFILNVSGTPRFFSWDFSSTSIDEYTKNALYAVNRLEYWDTFAVDFGGGAVNYDDTFNTWEKKLYPYLEPTSGLQRLWDGKLHLKYELNVTSENEPLFTSKPVHYLKIPLNLYHNFVDTIIDFDTNTIEKIQLWAVKPTNNVYPYTFNLSAPISLPYNSYESVASGYYTHPGLIKMGINGNYEYRDIIVEVVPKTEYNETSGLWSFVQDGDSKYNYYLDVYNIRNYGIFYSIDQSAHQDFDDFQNLYRFIHDKGTEYYTSTEIDQFLANVTEELSINPEITKWNYIAIKETKDTTESSRNRLLPCLYVDEDKNLRTFAYPEDSPFDKTLPRRIALLFSLPTFVNFRNGYYNPLYFASKFSIDYQGSLMLQFYETNISDYQAYSGPQFEQPYLDLMSHYSESWFEPFPTNPLSIHYKLKEMVCDAYDVYYESLTPSEKLLIDSGNSTMPPMDYLSSITWSNSTIIDTYNKNRYSWMFITFDEFNHFEIKDMSFSALYGKIYDDFYKRTGDLLKPLYEWVDPSVPEYVYPELHEKLYFDFVDFFIKPNNKQIINDYYFDTECNAPVIDIDLNDLVNLPEGLDFEIILNSSRTDYSTENYFLNELSSYYSTTVQDFKEQHNIWRELISETKISWVNNTEYFYNGTLIQTNIIIELLNDYNNLIHRSISVNPNTIDWYIFDNEKSVSTASSYSNLHYHISATKNVDNNGTGYILFQLPQYYEGWMKKSESPFSNNLSYSYSTRYNRHSYSTMLTTNYITLQTNDFEETNNIPYILSDRISDLVIDAELNYTTSTNISYIYVDEIYATSTNGTELLVFKYNESDDITLYSIKHYRTLLSIPLSWGSDENYTYGEDNSQYYMMVKNFKIVFKINSTVVQSSYNFKVSFYDLRLDVDSSEIPRIIVVDDFSPPQIDCWIDYPRMPDSRDYIRADDTTWYFEIGLTDISGAELKSVKYYIYTQKYDHFNEKYIESPILADLGIINEGYTFSITPSVTVNDFVLDENGHWIQTYASYIAIEIKASDLSYYNNEQVKTIYFNVTDSVQPRLYTSYTYSDYLHGEPGSLGNEIPYDSALDEISVLVNDRNDISSVNLEINVDRFDISPDFELVSITDLHLELEEIGGEPVKYYVSGSAYKKYKNSSVNIYELLKSKYNSIAPEHVQFRYIVEDVYGNSISSQYYDIYYKDTYGPEVTWLTLQGEAGGEPDPNVGDLVLSAKVRDAAYEDDINSNNGNLTVFALIDLFVQETVWLWDDLNYFFVPSISLVGEGNTGSPGRYIFGDWATKIDLFLLECKAITIEEIDNGIYDHVLYYDITLIAGTNDEFIDYWDNSLGSRVDIPEGTGPDSVSEVKATDRFGNEGTVNSMNIVLADNRLEWSSTPQIISGHKLEGVENAIHGFHNLKVKLLNDPSSNLPFIEHYNGAFPVDLYKRVSVWAGEDWNEIINEVAYPNVIEGTECIFEVDHIGDSRINVGDKVKLEIFAKQTIEVDDGQGGIVYVDLYSKDPFELEFKITDKYAPEIANFHPESIPNFINGTNISFYVIEDIALLDTSNTIIGIWSDLSDFTTQQNELFPQLSITKVNNTHYFVETTVNASLWHEILDDNSKYAVHITIDDGVNILNTTIRKYITDAQGPSLSLFLNDPSSDSRYDFDTNIKILATDDNVIGENDVHFKYQDYTGLWSDWGVATFIQGIDNIYTFSFIIPKGSHPTPMILNIIVKASDIHGYETITSKSFDLVDKRAPDYKTNIPTGVGILFNPIVAGANDIQEPYDPSIAITYQGKTHIVILATDISGINLCSSVVEIQFSTDGSNWGSIYSFSIGICADFDLDDYNSTGQWVERYWKAYDITIEASLFDSADFIVGNYIRIRPKIVDINDNVQTQYYYDTQIKDGSPSLLSVHLTNPVVTEGGEVDYYNPPKVTVDLSTPYTFEYITVYLRRSSDNVLFSSSTFDTFNPSTGLYEGDFPQLDLSYVGINFYIDVYVYCSILDGYDENTKSNNKLIINSVSGEGTNNPLSFLITEYLPPLADEIDAQIVVYQDTSQIKIPVYDDTTTLTSTNVVSIKYDDVSQPTQDMSYSGTVVGTEPHPTNSSWQMIVANIDGSIFNIGDKVALAITLQDNCGNTATYRLDNNDDINDDTGLGYRINQASPTVTITSSYSNNEINYASDIDITFSVQHEDGDYNTQYRYSIESGSYTEWTSATGSSGTYSFTIPKTEYRIDEYINIEVRASDETGTYFGTDSVSLHAVDKEPPSGIVFKESPDGAVKDVGEDLSFDCKISDEITPYPYMDYQYRYKNENDDWTTWQTDGTLLEDNYYSITIPGQITTGTYIVEVKGTDEAGNSATYSFDYIVSDKTPPTIDFTPPNGVSNNEAYDLKISYFISDNYVNIEPSMVTFSYKENGEGTAHYRTVHSGSLEDEFYSYIDNAILNYEDTFSITITASDGINLVEITDSFTVSVDATNPSGSNPSVDDSTPVYGSTIELSINVFDDGGVSTLYTKYKCYYKHPGESSFTNYVYGTITTTPEDTKTPTFTLSNLKWYSGAWDVKFTYTDAHGHSGSYTWNDAFTVIDNIKPSVTKPISSSGNTIDVGHSTYIRADFSDLSSLASGLDLAGTPPNRVCYIKHKDPSGNWVYHSISHYSGNTYQVYFVPDSSYSGKLIEWRAVAYDKAGNVQTSSAFYLQVNEVHYAPSIISVWAYGYNDRTMNDLFYARVHAKCSTDNINYIQIRYGPTTSSYTTTSSGISRYSGTARDGYWQKQLTGGDRIGERVYFKYRVRNDYGQYSSWSSWKYVEYKGLFGAMDLELKVEEIEFNESRKTLTVKFNKAFASENYRPFIILKVDQYTTRKLILTPLDEEGKTYILPLSSLIDSYEIDTLEYMFTIENWFGRIWSSEDYSLYISDLTKPKIVKVVYADYYSVGEQITINAKIVDKNIKEIKILFLSPTEKGWKVIKTKNMKEMLSSFFLIGFKAKNSPGYYIQIIARDKNLNEQVSEIYRIIVNLSSSQKYSLLLPLLVSGSLLLVTITLIIIKKPKLLLKAKFFLTSNWSTLSQTRGRKFSHFFKSFGGKK</sequence>
<organism evidence="2">
    <name type="scientific">Candidatus Heimdallarchaeum endolithica</name>
    <dbReference type="NCBI Taxonomy" id="2876572"/>
    <lineage>
        <taxon>Archaea</taxon>
        <taxon>Promethearchaeati</taxon>
        <taxon>Candidatus Heimdallarchaeota</taxon>
        <taxon>Candidatus Heimdallarchaeia (ex Rinke et al. 2021) (nom. nud.)</taxon>
        <taxon>Candidatus Heimdallarchaeales</taxon>
        <taxon>Candidatus Heimdallarchaeaceae</taxon>
        <taxon>Candidatus Heimdallarchaeum</taxon>
    </lineage>
</organism>
<reference evidence="2" key="1">
    <citation type="journal article" date="2022" name="Nat. Microbiol.">
        <title>Unique mobile elements and scalable gene flow at the prokaryote-eukaryote boundary revealed by circularized Asgard archaea genomes.</title>
        <authorList>
            <person name="Wu F."/>
            <person name="Speth D.R."/>
            <person name="Philosof A."/>
            <person name="Cremiere A."/>
            <person name="Narayanan A."/>
            <person name="Barco R.A."/>
            <person name="Connon S.A."/>
            <person name="Amend J.P."/>
            <person name="Antoshechkin I.A."/>
            <person name="Orphan V.J."/>
        </authorList>
    </citation>
    <scope>NUCLEOTIDE SEQUENCE</scope>
    <source>
        <strain evidence="2">PR6</strain>
    </source>
</reference>
<name>A0A9Y1BP84_9ARCH</name>
<proteinExistence type="predicted"/>
<keyword evidence="1" id="KW-1133">Transmembrane helix</keyword>
<protein>
    <submittedName>
        <fullName evidence="2">Uncharacterized protein</fullName>
    </submittedName>
</protein>
<dbReference type="EMBL" id="CP084167">
    <property type="protein sequence ID" value="UJG42706.1"/>
    <property type="molecule type" value="Genomic_DNA"/>
</dbReference>
<accession>A0A9Y1BP84</accession>
<evidence type="ECO:0000256" key="1">
    <source>
        <dbReference type="SAM" id="Phobius"/>
    </source>
</evidence>
<keyword evidence="1" id="KW-0472">Membrane</keyword>
<gene>
    <name evidence="2" type="ORF">K9W46_09970</name>
</gene>
<keyword evidence="1" id="KW-0812">Transmembrane</keyword>